<protein>
    <recommendedName>
        <fullName evidence="8">Flap endonuclease Xni</fullName>
        <shortName evidence="8">FEN</shortName>
        <ecNumber evidence="8">3.1.-.-</ecNumber>
    </recommendedName>
</protein>
<comment type="cofactor">
    <cofactor evidence="8">
        <name>K(+)</name>
        <dbReference type="ChEBI" id="CHEBI:29103"/>
    </cofactor>
    <text evidence="8">Binds 1 K(+) per subunit. The potassium ion strongly increases the affinity for DNA.</text>
</comment>
<dbReference type="InterPro" id="IPR038969">
    <property type="entry name" value="FEN"/>
</dbReference>
<dbReference type="Pfam" id="PF02739">
    <property type="entry name" value="5_3_exonuc_N"/>
    <property type="match status" value="1"/>
</dbReference>
<dbReference type="GO" id="GO:0030955">
    <property type="term" value="F:potassium ion binding"/>
    <property type="evidence" value="ECO:0007669"/>
    <property type="project" value="UniProtKB-UniRule"/>
</dbReference>
<dbReference type="Proteomes" id="UP000307790">
    <property type="component" value="Unassembled WGS sequence"/>
</dbReference>
<dbReference type="GO" id="GO:0000287">
    <property type="term" value="F:magnesium ion binding"/>
    <property type="evidence" value="ECO:0007669"/>
    <property type="project" value="UniProtKB-UniRule"/>
</dbReference>
<dbReference type="Gene3D" id="3.40.50.1010">
    <property type="entry name" value="5'-nuclease"/>
    <property type="match status" value="1"/>
</dbReference>
<dbReference type="InterPro" id="IPR022895">
    <property type="entry name" value="Xni"/>
</dbReference>
<dbReference type="OrthoDB" id="8070997at2"/>
<dbReference type="SMART" id="SM00279">
    <property type="entry name" value="HhH2"/>
    <property type="match status" value="1"/>
</dbReference>
<organism evidence="10 11">
    <name type="scientific">Thalassotalea litorea</name>
    <dbReference type="NCBI Taxonomy" id="2020715"/>
    <lineage>
        <taxon>Bacteria</taxon>
        <taxon>Pseudomonadati</taxon>
        <taxon>Pseudomonadota</taxon>
        <taxon>Gammaproteobacteria</taxon>
        <taxon>Alteromonadales</taxon>
        <taxon>Colwelliaceae</taxon>
        <taxon>Thalassotalea</taxon>
    </lineage>
</organism>
<dbReference type="SUPFAM" id="SSF88723">
    <property type="entry name" value="PIN domain-like"/>
    <property type="match status" value="1"/>
</dbReference>
<comment type="caution">
    <text evidence="10">The sequence shown here is derived from an EMBL/GenBank/DDBJ whole genome shotgun (WGS) entry which is preliminary data.</text>
</comment>
<dbReference type="HAMAP" id="MF_01192">
    <property type="entry name" value="Xni"/>
    <property type="match status" value="1"/>
</dbReference>
<gene>
    <name evidence="8 10" type="primary">xni</name>
    <name evidence="8" type="synonym">ygdG</name>
    <name evidence="10" type="ORF">FE810_01175</name>
</gene>
<feature type="domain" description="5'-3' exonuclease" evidence="9">
    <location>
        <begin position="3"/>
        <end position="265"/>
    </location>
</feature>
<dbReference type="InterPro" id="IPR020045">
    <property type="entry name" value="DNA_polI_H3TH"/>
</dbReference>
<reference evidence="10 11" key="1">
    <citation type="submission" date="2019-05" db="EMBL/GenBank/DDBJ databases">
        <title>Genome sequences of Thalassotalea litorea 1K03283.</title>
        <authorList>
            <person name="Zhang D."/>
        </authorList>
    </citation>
    <scope>NUCLEOTIDE SEQUENCE [LARGE SCALE GENOMIC DNA]</scope>
    <source>
        <strain evidence="10 11">MCCC 1K03283</strain>
    </source>
</reference>
<evidence type="ECO:0000256" key="6">
    <source>
        <dbReference type="ARBA" id="ARBA00022958"/>
    </source>
</evidence>
<dbReference type="GO" id="GO:0003677">
    <property type="term" value="F:DNA binding"/>
    <property type="evidence" value="ECO:0007669"/>
    <property type="project" value="UniProtKB-UniRule"/>
</dbReference>
<keyword evidence="11" id="KW-1185">Reference proteome</keyword>
<dbReference type="PANTHER" id="PTHR42646">
    <property type="entry name" value="FLAP ENDONUCLEASE XNI"/>
    <property type="match status" value="1"/>
</dbReference>
<keyword evidence="1 8" id="KW-0540">Nuclease</keyword>
<keyword evidence="2 8" id="KW-0479">Metal-binding</keyword>
<dbReference type="EC" id="3.1.-.-" evidence="8"/>
<evidence type="ECO:0000256" key="5">
    <source>
        <dbReference type="ARBA" id="ARBA00022842"/>
    </source>
</evidence>
<evidence type="ECO:0000256" key="8">
    <source>
        <dbReference type="HAMAP-Rule" id="MF_01192"/>
    </source>
</evidence>
<feature type="binding site" evidence="8">
    <location>
        <position position="196"/>
    </location>
    <ligand>
        <name>K(+)</name>
        <dbReference type="ChEBI" id="CHEBI:29103"/>
    </ligand>
</feature>
<dbReference type="PANTHER" id="PTHR42646:SF2">
    <property type="entry name" value="5'-3' EXONUCLEASE FAMILY PROTEIN"/>
    <property type="match status" value="1"/>
</dbReference>
<sequence>MPAHIVLIDAMNLIRRVYAVQERPFHYMDTLSETTKQQIVHNTIIHTVQAVRKILNNQQPTHVLAVFDSQSPCWRYKLYPDYKKGRKKMPEHLERSLTDIQDALLELHVDSLVSDEDEADDLIATLAIKVALRAQDVTIISTDKGFLPLLCEHIRVFDYFNQRLLDEQYVQDKFQVKSTQLIDLWTLSGDATNKIPGVPGIGQITAAQLLQQYQSLKGVLGATDLKQSLASKLQDHNPQMQLYQELLTLKKDIPLGFNLKDIRLNKQLSQQAV</sequence>
<keyword evidence="6 8" id="KW-0630">Potassium</keyword>
<evidence type="ECO:0000256" key="7">
    <source>
        <dbReference type="ARBA" id="ARBA00023125"/>
    </source>
</evidence>
<name>A0A5R9ISI3_9GAMM</name>
<feature type="binding site" evidence="8">
    <location>
        <position position="187"/>
    </location>
    <ligand>
        <name>K(+)</name>
        <dbReference type="ChEBI" id="CHEBI:29103"/>
    </ligand>
</feature>
<dbReference type="InterPro" id="IPR008918">
    <property type="entry name" value="HhH2"/>
</dbReference>
<dbReference type="InterPro" id="IPR036279">
    <property type="entry name" value="5-3_exonuclease_C_sf"/>
</dbReference>
<dbReference type="SMART" id="SM00475">
    <property type="entry name" value="53EXOc"/>
    <property type="match status" value="1"/>
</dbReference>
<dbReference type="GO" id="GO:0033567">
    <property type="term" value="P:DNA replication, Okazaki fragment processing"/>
    <property type="evidence" value="ECO:0007669"/>
    <property type="project" value="UniProtKB-UniRule"/>
</dbReference>
<feature type="binding site" evidence="8">
    <location>
        <position position="201"/>
    </location>
    <ligand>
        <name>K(+)</name>
        <dbReference type="ChEBI" id="CHEBI:29103"/>
    </ligand>
</feature>
<comment type="similarity">
    <text evidence="8">Belongs to the Xni family.</text>
</comment>
<dbReference type="EMBL" id="VCBC01000002">
    <property type="protein sequence ID" value="TLU67589.1"/>
    <property type="molecule type" value="Genomic_DNA"/>
</dbReference>
<dbReference type="CDD" id="cd09898">
    <property type="entry name" value="H3TH_53EXO"/>
    <property type="match status" value="1"/>
</dbReference>
<evidence type="ECO:0000259" key="9">
    <source>
        <dbReference type="SMART" id="SM00475"/>
    </source>
</evidence>
<evidence type="ECO:0000256" key="1">
    <source>
        <dbReference type="ARBA" id="ARBA00022722"/>
    </source>
</evidence>
<dbReference type="InterPro" id="IPR020046">
    <property type="entry name" value="5-3_exonucl_a-hlix_arch_N"/>
</dbReference>
<evidence type="ECO:0000256" key="2">
    <source>
        <dbReference type="ARBA" id="ARBA00022723"/>
    </source>
</evidence>
<dbReference type="Gene3D" id="1.10.150.20">
    <property type="entry name" value="5' to 3' exonuclease, C-terminal subdomain"/>
    <property type="match status" value="1"/>
</dbReference>
<dbReference type="InterPro" id="IPR002421">
    <property type="entry name" value="5-3_exonuclease"/>
</dbReference>
<comment type="cofactor">
    <cofactor evidence="8">
        <name>Mg(2+)</name>
        <dbReference type="ChEBI" id="CHEBI:18420"/>
    </cofactor>
    <text evidence="8">Binds 2 Mg(2+) per subunit. Only one magnesium ion has a direct interaction with the protein, the other interactions are indirect.</text>
</comment>
<evidence type="ECO:0000313" key="11">
    <source>
        <dbReference type="Proteomes" id="UP000307790"/>
    </source>
</evidence>
<dbReference type="Pfam" id="PF01367">
    <property type="entry name" value="5_3_exonuc"/>
    <property type="match status" value="1"/>
</dbReference>
<dbReference type="FunFam" id="1.10.150.20:FF:000003">
    <property type="entry name" value="DNA polymerase I"/>
    <property type="match status" value="1"/>
</dbReference>
<dbReference type="InterPro" id="IPR029060">
    <property type="entry name" value="PIN-like_dom_sf"/>
</dbReference>
<dbReference type="NCBIfam" id="NF007017">
    <property type="entry name" value="PRK09482.1"/>
    <property type="match status" value="1"/>
</dbReference>
<dbReference type="SUPFAM" id="SSF47807">
    <property type="entry name" value="5' to 3' exonuclease, C-terminal subdomain"/>
    <property type="match status" value="1"/>
</dbReference>
<accession>A0A5R9ISI3</accession>
<evidence type="ECO:0000313" key="10">
    <source>
        <dbReference type="EMBL" id="TLU67589.1"/>
    </source>
</evidence>
<evidence type="ECO:0000256" key="3">
    <source>
        <dbReference type="ARBA" id="ARBA00022759"/>
    </source>
</evidence>
<keyword evidence="4 8" id="KW-0378">Hydrolase</keyword>
<dbReference type="GO" id="GO:0008409">
    <property type="term" value="F:5'-3' exonuclease activity"/>
    <property type="evidence" value="ECO:0007669"/>
    <property type="project" value="InterPro"/>
</dbReference>
<comment type="caution">
    <text evidence="8">Lacks conserved residue(s) required for the propagation of feature annotation.</text>
</comment>
<comment type="function">
    <text evidence="8">Has flap endonuclease activity. During DNA replication, flap endonucleases cleave the 5'-overhanging flap structure that is generated by displacement synthesis when DNA polymerase encounters the 5'-end of a downstream Okazaki fragment.</text>
</comment>
<proteinExistence type="inferred from homology"/>
<keyword evidence="5 8" id="KW-0460">Magnesium</keyword>
<dbReference type="AlphaFoldDB" id="A0A5R9ISI3"/>
<feature type="binding site" evidence="8">
    <location>
        <position position="198"/>
    </location>
    <ligand>
        <name>K(+)</name>
        <dbReference type="ChEBI" id="CHEBI:29103"/>
    </ligand>
</feature>
<dbReference type="GO" id="GO:0017108">
    <property type="term" value="F:5'-flap endonuclease activity"/>
    <property type="evidence" value="ECO:0007669"/>
    <property type="project" value="UniProtKB-UniRule"/>
</dbReference>
<feature type="region of interest" description="Interaction with DNA" evidence="8">
    <location>
        <begin position="200"/>
        <end position="205"/>
    </location>
</feature>
<keyword evidence="3 8" id="KW-0255">Endonuclease</keyword>
<feature type="binding site" evidence="8">
    <location>
        <position position="120"/>
    </location>
    <ligand>
        <name>Mg(2+)</name>
        <dbReference type="ChEBI" id="CHEBI:18420"/>
    </ligand>
</feature>
<keyword evidence="7 8" id="KW-0238">DNA-binding</keyword>
<evidence type="ECO:0000256" key="4">
    <source>
        <dbReference type="ARBA" id="ARBA00022801"/>
    </source>
</evidence>
<dbReference type="CDD" id="cd09859">
    <property type="entry name" value="PIN_53EXO"/>
    <property type="match status" value="1"/>
</dbReference>
<dbReference type="RefSeq" id="WP_138318192.1">
    <property type="nucleotide sequence ID" value="NZ_VCBC01000002.1"/>
</dbReference>